<sequence length="124" mass="14267">MEYYAVAFEDYEYTEAVPGSWFNNEKPFCSWPEKATTKELGCFLKKSVKPASDWENYKILKCRGPYNMLTQARQRASLMEDAAGDVTTDVEGSRKKRKPKGYNINHSQPQKIAKLLPLTPHTEK</sequence>
<name>A0A8J2KDL0_9HEXA</name>
<protein>
    <submittedName>
        <fullName evidence="2">Uncharacterized protein</fullName>
    </submittedName>
</protein>
<dbReference type="AlphaFoldDB" id="A0A8J2KDL0"/>
<organism evidence="2 3">
    <name type="scientific">Allacma fusca</name>
    <dbReference type="NCBI Taxonomy" id="39272"/>
    <lineage>
        <taxon>Eukaryota</taxon>
        <taxon>Metazoa</taxon>
        <taxon>Ecdysozoa</taxon>
        <taxon>Arthropoda</taxon>
        <taxon>Hexapoda</taxon>
        <taxon>Collembola</taxon>
        <taxon>Symphypleona</taxon>
        <taxon>Sminthuridae</taxon>
        <taxon>Allacma</taxon>
    </lineage>
</organism>
<accession>A0A8J2KDL0</accession>
<feature type="region of interest" description="Disordered" evidence="1">
    <location>
        <begin position="80"/>
        <end position="124"/>
    </location>
</feature>
<reference evidence="2" key="1">
    <citation type="submission" date="2021-06" db="EMBL/GenBank/DDBJ databases">
        <authorList>
            <person name="Hodson N. C."/>
            <person name="Mongue J. A."/>
            <person name="Jaron S. K."/>
        </authorList>
    </citation>
    <scope>NUCLEOTIDE SEQUENCE</scope>
</reference>
<gene>
    <name evidence="2" type="ORF">AFUS01_LOCUS26459</name>
</gene>
<feature type="non-terminal residue" evidence="2">
    <location>
        <position position="124"/>
    </location>
</feature>
<evidence type="ECO:0000313" key="3">
    <source>
        <dbReference type="Proteomes" id="UP000708208"/>
    </source>
</evidence>
<evidence type="ECO:0000256" key="1">
    <source>
        <dbReference type="SAM" id="MobiDB-lite"/>
    </source>
</evidence>
<evidence type="ECO:0000313" key="2">
    <source>
        <dbReference type="EMBL" id="CAG7815806.1"/>
    </source>
</evidence>
<dbReference type="EMBL" id="CAJVCH010352954">
    <property type="protein sequence ID" value="CAG7815806.1"/>
    <property type="molecule type" value="Genomic_DNA"/>
</dbReference>
<dbReference type="Proteomes" id="UP000708208">
    <property type="component" value="Unassembled WGS sequence"/>
</dbReference>
<comment type="caution">
    <text evidence="2">The sequence shown here is derived from an EMBL/GenBank/DDBJ whole genome shotgun (WGS) entry which is preliminary data.</text>
</comment>
<proteinExistence type="predicted"/>
<keyword evidence="3" id="KW-1185">Reference proteome</keyword>